<organism evidence="1">
    <name type="scientific">Oryza glumipatula</name>
    <dbReference type="NCBI Taxonomy" id="40148"/>
    <lineage>
        <taxon>Eukaryota</taxon>
        <taxon>Viridiplantae</taxon>
        <taxon>Streptophyta</taxon>
        <taxon>Embryophyta</taxon>
        <taxon>Tracheophyta</taxon>
        <taxon>Spermatophyta</taxon>
        <taxon>Magnoliopsida</taxon>
        <taxon>Liliopsida</taxon>
        <taxon>Poales</taxon>
        <taxon>Poaceae</taxon>
        <taxon>BOP clade</taxon>
        <taxon>Oryzoideae</taxon>
        <taxon>Oryzeae</taxon>
        <taxon>Oryzinae</taxon>
        <taxon>Oryza</taxon>
    </lineage>
</organism>
<reference evidence="1" key="1">
    <citation type="submission" date="2015-04" db="UniProtKB">
        <authorList>
            <consortium name="EnsemblPlants"/>
        </authorList>
    </citation>
    <scope>IDENTIFICATION</scope>
</reference>
<evidence type="ECO:0000313" key="1">
    <source>
        <dbReference type="EnsemblPlants" id="OGLUM05G11900.1"/>
    </source>
</evidence>
<evidence type="ECO:0000313" key="2">
    <source>
        <dbReference type="Proteomes" id="UP000026961"/>
    </source>
</evidence>
<keyword evidence="2" id="KW-1185">Reference proteome</keyword>
<dbReference type="AlphaFoldDB" id="A0A0D9ZX98"/>
<dbReference type="Proteomes" id="UP000026961">
    <property type="component" value="Chromosome 5"/>
</dbReference>
<protein>
    <submittedName>
        <fullName evidence="1">Uncharacterized protein</fullName>
    </submittedName>
</protein>
<dbReference type="HOGENOM" id="CLU_1031985_0_0_1"/>
<dbReference type="EnsemblPlants" id="OGLUM05G11900.1">
    <property type="protein sequence ID" value="OGLUM05G11900.1"/>
    <property type="gene ID" value="OGLUM05G11900"/>
</dbReference>
<proteinExistence type="predicted"/>
<sequence length="270" mass="29546">MERRRGSGCAGRESELSVKRRQWWRCTGRPGGVSDREWGRLLMQPRAEVVLARETGSSADGVVDGEVAATELVESMSRALPMVKADAVRMGRIFCPCSVAKGDRDPAGRLDCGGAEGAAQKELTVGVTRMLEEEPERSLAVVDPDAGVVDAEAGMLYLPADRTTQKITKEGSCRVWAWVGVEFFSLLRTTIFGCWGRMEAVEVGWWCRRGGPAMQVTVVAALTHGGELKWLDQLDAHKISTSGQRGKIISPSSAFSKMERKMAKREKMAK</sequence>
<name>A0A0D9ZX98_9ORYZ</name>
<reference evidence="1" key="2">
    <citation type="submission" date="2018-05" db="EMBL/GenBank/DDBJ databases">
        <title>OgluRS3 (Oryza glumaepatula Reference Sequence Version 3).</title>
        <authorList>
            <person name="Zhang J."/>
            <person name="Kudrna D."/>
            <person name="Lee S."/>
            <person name="Talag J."/>
            <person name="Welchert J."/>
            <person name="Wing R.A."/>
        </authorList>
    </citation>
    <scope>NUCLEOTIDE SEQUENCE [LARGE SCALE GENOMIC DNA]</scope>
</reference>
<dbReference type="Gramene" id="OGLUM05G11900.1">
    <property type="protein sequence ID" value="OGLUM05G11900.1"/>
    <property type="gene ID" value="OGLUM05G11900"/>
</dbReference>
<accession>A0A0D9ZX98</accession>